<evidence type="ECO:0000259" key="6">
    <source>
        <dbReference type="PROSITE" id="PS50977"/>
    </source>
</evidence>
<dbReference type="Gene3D" id="1.10.357.10">
    <property type="entry name" value="Tetracycline Repressor, domain 2"/>
    <property type="match status" value="1"/>
</dbReference>
<dbReference type="PRINTS" id="PR00455">
    <property type="entry name" value="HTHTETR"/>
</dbReference>
<feature type="domain" description="HTH tetR-type" evidence="6">
    <location>
        <begin position="9"/>
        <end position="69"/>
    </location>
</feature>
<protein>
    <submittedName>
        <fullName evidence="7">TetR/AcrR family transcriptional regulator</fullName>
    </submittedName>
</protein>
<evidence type="ECO:0000256" key="2">
    <source>
        <dbReference type="ARBA" id="ARBA00023125"/>
    </source>
</evidence>
<proteinExistence type="predicted"/>
<gene>
    <name evidence="7" type="ORF">GCM10022380_36150</name>
</gene>
<keyword evidence="8" id="KW-1185">Reference proteome</keyword>
<evidence type="ECO:0000256" key="5">
    <source>
        <dbReference type="SAM" id="MobiDB-lite"/>
    </source>
</evidence>
<dbReference type="PROSITE" id="PS50977">
    <property type="entry name" value="HTH_TETR_2"/>
    <property type="match status" value="1"/>
</dbReference>
<feature type="DNA-binding region" description="H-T-H motif" evidence="4">
    <location>
        <begin position="32"/>
        <end position="51"/>
    </location>
</feature>
<comment type="caution">
    <text evidence="7">The sequence shown here is derived from an EMBL/GenBank/DDBJ whole genome shotgun (WGS) entry which is preliminary data.</text>
</comment>
<dbReference type="Pfam" id="PF00440">
    <property type="entry name" value="TetR_N"/>
    <property type="match status" value="1"/>
</dbReference>
<dbReference type="InterPro" id="IPR001647">
    <property type="entry name" value="HTH_TetR"/>
</dbReference>
<keyword evidence="2 4" id="KW-0238">DNA-binding</keyword>
<dbReference type="Proteomes" id="UP001501624">
    <property type="component" value="Unassembled WGS sequence"/>
</dbReference>
<feature type="region of interest" description="Disordered" evidence="5">
    <location>
        <begin position="198"/>
        <end position="218"/>
    </location>
</feature>
<dbReference type="RefSeq" id="WP_237335973.1">
    <property type="nucleotide sequence ID" value="NZ_BAABCM010000004.1"/>
</dbReference>
<evidence type="ECO:0000256" key="4">
    <source>
        <dbReference type="PROSITE-ProRule" id="PRU00335"/>
    </source>
</evidence>
<dbReference type="Gene3D" id="1.10.10.60">
    <property type="entry name" value="Homeodomain-like"/>
    <property type="match status" value="1"/>
</dbReference>
<organism evidence="7 8">
    <name type="scientific">Amycolatopsis tucumanensis</name>
    <dbReference type="NCBI Taxonomy" id="401106"/>
    <lineage>
        <taxon>Bacteria</taxon>
        <taxon>Bacillati</taxon>
        <taxon>Actinomycetota</taxon>
        <taxon>Actinomycetes</taxon>
        <taxon>Pseudonocardiales</taxon>
        <taxon>Pseudonocardiaceae</taxon>
        <taxon>Amycolatopsis</taxon>
    </lineage>
</organism>
<dbReference type="PANTHER" id="PTHR30055">
    <property type="entry name" value="HTH-TYPE TRANSCRIPTIONAL REGULATOR RUTR"/>
    <property type="match status" value="1"/>
</dbReference>
<accession>A0ABP7ICD5</accession>
<evidence type="ECO:0000256" key="1">
    <source>
        <dbReference type="ARBA" id="ARBA00023015"/>
    </source>
</evidence>
<evidence type="ECO:0000313" key="8">
    <source>
        <dbReference type="Proteomes" id="UP001501624"/>
    </source>
</evidence>
<sequence>MGLREEKKRATRRHISDVATGLFAVKGFDNVTVAEVAEAAGVSKMTVFNYFPRKEDLFLDRHDDRLRELERVVRERPAGQDVVTALRRYHHELVRQRHPLSGTRPGTVGFLSILRASPALVTRTYEQSREIAAMLADVLTEETGDPVEARLTANLLTAAIDSIYERATSRMLDGDDPDDVHRDQPAVIDRAFDLLQHGLGGVKPRSPRASAADRRPTG</sequence>
<dbReference type="InterPro" id="IPR050109">
    <property type="entry name" value="HTH-type_TetR-like_transc_reg"/>
</dbReference>
<dbReference type="EMBL" id="BAABCM010000004">
    <property type="protein sequence ID" value="GAA3814850.1"/>
    <property type="molecule type" value="Genomic_DNA"/>
</dbReference>
<reference evidence="8" key="1">
    <citation type="journal article" date="2019" name="Int. J. Syst. Evol. Microbiol.">
        <title>The Global Catalogue of Microorganisms (GCM) 10K type strain sequencing project: providing services to taxonomists for standard genome sequencing and annotation.</title>
        <authorList>
            <consortium name="The Broad Institute Genomics Platform"/>
            <consortium name="The Broad Institute Genome Sequencing Center for Infectious Disease"/>
            <person name="Wu L."/>
            <person name="Ma J."/>
        </authorList>
    </citation>
    <scope>NUCLEOTIDE SEQUENCE [LARGE SCALE GENOMIC DNA]</scope>
    <source>
        <strain evidence="8">JCM 17017</strain>
    </source>
</reference>
<keyword evidence="1" id="KW-0805">Transcription regulation</keyword>
<evidence type="ECO:0000256" key="3">
    <source>
        <dbReference type="ARBA" id="ARBA00023163"/>
    </source>
</evidence>
<name>A0ABP7ICD5_9PSEU</name>
<dbReference type="InterPro" id="IPR009057">
    <property type="entry name" value="Homeodomain-like_sf"/>
</dbReference>
<keyword evidence="3" id="KW-0804">Transcription</keyword>
<dbReference type="PANTHER" id="PTHR30055:SF234">
    <property type="entry name" value="HTH-TYPE TRANSCRIPTIONAL REGULATOR BETI"/>
    <property type="match status" value="1"/>
</dbReference>
<evidence type="ECO:0000313" key="7">
    <source>
        <dbReference type="EMBL" id="GAA3814850.1"/>
    </source>
</evidence>
<dbReference type="SUPFAM" id="SSF46689">
    <property type="entry name" value="Homeodomain-like"/>
    <property type="match status" value="1"/>
</dbReference>